<name>A0A5B7IDY7_PORTR</name>
<proteinExistence type="predicted"/>
<evidence type="ECO:0000313" key="2">
    <source>
        <dbReference type="Proteomes" id="UP000324222"/>
    </source>
</evidence>
<dbReference type="PROSITE" id="PS51450">
    <property type="entry name" value="LRR"/>
    <property type="match status" value="1"/>
</dbReference>
<comment type="caution">
    <text evidence="1">The sequence shown here is derived from an EMBL/GenBank/DDBJ whole genome shotgun (WGS) entry which is preliminary data.</text>
</comment>
<evidence type="ECO:0000313" key="1">
    <source>
        <dbReference type="EMBL" id="MPC78934.1"/>
    </source>
</evidence>
<keyword evidence="2" id="KW-1185">Reference proteome</keyword>
<dbReference type="EMBL" id="VSRR010049755">
    <property type="protein sequence ID" value="MPC78934.1"/>
    <property type="molecule type" value="Genomic_DNA"/>
</dbReference>
<protein>
    <submittedName>
        <fullName evidence="1">Uncharacterized protein</fullName>
    </submittedName>
</protein>
<organism evidence="1 2">
    <name type="scientific">Portunus trituberculatus</name>
    <name type="common">Swimming crab</name>
    <name type="synonym">Neptunus trituberculatus</name>
    <dbReference type="NCBI Taxonomy" id="210409"/>
    <lineage>
        <taxon>Eukaryota</taxon>
        <taxon>Metazoa</taxon>
        <taxon>Ecdysozoa</taxon>
        <taxon>Arthropoda</taxon>
        <taxon>Crustacea</taxon>
        <taxon>Multicrustacea</taxon>
        <taxon>Malacostraca</taxon>
        <taxon>Eumalacostraca</taxon>
        <taxon>Eucarida</taxon>
        <taxon>Decapoda</taxon>
        <taxon>Pleocyemata</taxon>
        <taxon>Brachyura</taxon>
        <taxon>Eubrachyura</taxon>
        <taxon>Portunoidea</taxon>
        <taxon>Portunidae</taxon>
        <taxon>Portuninae</taxon>
        <taxon>Portunus</taxon>
    </lineage>
</organism>
<reference evidence="1 2" key="1">
    <citation type="submission" date="2019-05" db="EMBL/GenBank/DDBJ databases">
        <title>Another draft genome of Portunus trituberculatus and its Hox gene families provides insights of decapod evolution.</title>
        <authorList>
            <person name="Jeong J.-H."/>
            <person name="Song I."/>
            <person name="Kim S."/>
            <person name="Choi T."/>
            <person name="Kim D."/>
            <person name="Ryu S."/>
            <person name="Kim W."/>
        </authorList>
    </citation>
    <scope>NUCLEOTIDE SEQUENCE [LARGE SCALE GENOMIC DNA]</scope>
    <source>
        <tissue evidence="1">Muscle</tissue>
    </source>
</reference>
<dbReference type="Proteomes" id="UP000324222">
    <property type="component" value="Unassembled WGS sequence"/>
</dbReference>
<dbReference type="InterPro" id="IPR001611">
    <property type="entry name" value="Leu-rich_rpt"/>
</dbReference>
<dbReference type="AlphaFoldDB" id="A0A5B7IDY7"/>
<accession>A0A5B7IDY7</accession>
<sequence length="67" mass="7717">MDLHSLEWLKLSYNDLTSLTEDTVQPILDTLTMIDVSRECLGQREGWEEALDKGGRRQERADLLVVL</sequence>
<gene>
    <name evidence="1" type="ORF">E2C01_073442</name>
</gene>